<dbReference type="EMBL" id="JACEFF010000704">
    <property type="protein sequence ID" value="KAH9632550.1"/>
    <property type="molecule type" value="Genomic_DNA"/>
</dbReference>
<feature type="compositionally biased region" description="Low complexity" evidence="1">
    <location>
        <begin position="41"/>
        <end position="65"/>
    </location>
</feature>
<evidence type="ECO:0000256" key="1">
    <source>
        <dbReference type="SAM" id="MobiDB-lite"/>
    </source>
</evidence>
<organism evidence="2 3">
    <name type="scientific">Spodoptera exigua</name>
    <name type="common">Beet armyworm</name>
    <name type="synonym">Noctua fulgens</name>
    <dbReference type="NCBI Taxonomy" id="7107"/>
    <lineage>
        <taxon>Eukaryota</taxon>
        <taxon>Metazoa</taxon>
        <taxon>Ecdysozoa</taxon>
        <taxon>Arthropoda</taxon>
        <taxon>Hexapoda</taxon>
        <taxon>Insecta</taxon>
        <taxon>Pterygota</taxon>
        <taxon>Neoptera</taxon>
        <taxon>Endopterygota</taxon>
        <taxon>Lepidoptera</taxon>
        <taxon>Glossata</taxon>
        <taxon>Ditrysia</taxon>
        <taxon>Noctuoidea</taxon>
        <taxon>Noctuidae</taxon>
        <taxon>Amphipyrinae</taxon>
        <taxon>Spodoptera</taxon>
    </lineage>
</organism>
<dbReference type="AlphaFoldDB" id="A0A922MA23"/>
<proteinExistence type="predicted"/>
<reference evidence="2" key="1">
    <citation type="journal article" date="2021" name="G3 (Bethesda)">
        <title>Genome and transcriptome analysis of the beet armyworm Spodoptera exigua reveals targets for pest control. .</title>
        <authorList>
            <person name="Simon S."/>
            <person name="Breeschoten T."/>
            <person name="Jansen H.J."/>
            <person name="Dirks R.P."/>
            <person name="Schranz M.E."/>
            <person name="Ros V.I.D."/>
        </authorList>
    </citation>
    <scope>NUCLEOTIDE SEQUENCE</scope>
    <source>
        <strain evidence="2">TB_SE_WUR_2020</strain>
    </source>
</reference>
<dbReference type="Proteomes" id="UP000814243">
    <property type="component" value="Unassembled WGS sequence"/>
</dbReference>
<evidence type="ECO:0000313" key="2">
    <source>
        <dbReference type="EMBL" id="KAH9632550.1"/>
    </source>
</evidence>
<gene>
    <name evidence="2" type="ORF">HF086_012357</name>
</gene>
<comment type="caution">
    <text evidence="2">The sequence shown here is derived from an EMBL/GenBank/DDBJ whole genome shotgun (WGS) entry which is preliminary data.</text>
</comment>
<protein>
    <submittedName>
        <fullName evidence="2">Uncharacterized protein</fullName>
    </submittedName>
</protein>
<evidence type="ECO:0000313" key="3">
    <source>
        <dbReference type="Proteomes" id="UP000814243"/>
    </source>
</evidence>
<feature type="region of interest" description="Disordered" evidence="1">
    <location>
        <begin position="1"/>
        <end position="65"/>
    </location>
</feature>
<name>A0A922MA23_SPOEX</name>
<sequence>MARRSKWNVTGGPARSRRQARRPQPPLAPACWAPPIPRPPSACSALWRRPAGRPPSRARLAPAAPSGAGLLGALWRRPAGRPHPAPA</sequence>
<feature type="compositionally biased region" description="Pro residues" evidence="1">
    <location>
        <begin position="23"/>
        <end position="40"/>
    </location>
</feature>
<accession>A0A922MA23</accession>